<dbReference type="AlphaFoldDB" id="A0A437GZB8"/>
<dbReference type="InterPro" id="IPR029068">
    <property type="entry name" value="Glyas_Bleomycin-R_OHBP_Dase"/>
</dbReference>
<evidence type="ECO:0000313" key="3">
    <source>
        <dbReference type="Proteomes" id="UP000283003"/>
    </source>
</evidence>
<dbReference type="Pfam" id="PF13669">
    <property type="entry name" value="Glyoxalase_4"/>
    <property type="match status" value="1"/>
</dbReference>
<gene>
    <name evidence="2" type="ORF">EKN06_00135</name>
</gene>
<accession>A0A437GZB8</accession>
<dbReference type="RefSeq" id="WP_127610869.1">
    <property type="nucleotide sequence ID" value="NZ_RXOL01000001.1"/>
</dbReference>
<feature type="domain" description="VOC" evidence="1">
    <location>
        <begin position="13"/>
        <end position="156"/>
    </location>
</feature>
<comment type="caution">
    <text evidence="2">The sequence shown here is derived from an EMBL/GenBank/DDBJ whole genome shotgun (WGS) entry which is preliminary data.</text>
</comment>
<reference evidence="2 3" key="1">
    <citation type="submission" date="2018-12" db="EMBL/GenBank/DDBJ databases">
        <title>Croceicoccus ponticola sp. nov., a lipolytic bacterium isolated from seawater.</title>
        <authorList>
            <person name="Yoon J.-H."/>
        </authorList>
    </citation>
    <scope>NUCLEOTIDE SEQUENCE [LARGE SCALE GENOMIC DNA]</scope>
    <source>
        <strain evidence="2 3">GM-16</strain>
    </source>
</reference>
<proteinExistence type="predicted"/>
<organism evidence="2 3">
    <name type="scientific">Croceicoccus ponticola</name>
    <dbReference type="NCBI Taxonomy" id="2217664"/>
    <lineage>
        <taxon>Bacteria</taxon>
        <taxon>Pseudomonadati</taxon>
        <taxon>Pseudomonadota</taxon>
        <taxon>Alphaproteobacteria</taxon>
        <taxon>Sphingomonadales</taxon>
        <taxon>Erythrobacteraceae</taxon>
        <taxon>Croceicoccus</taxon>
    </lineage>
</organism>
<evidence type="ECO:0000313" key="2">
    <source>
        <dbReference type="EMBL" id="RVQ68682.1"/>
    </source>
</evidence>
<dbReference type="PROSITE" id="PS51819">
    <property type="entry name" value="VOC"/>
    <property type="match status" value="1"/>
</dbReference>
<protein>
    <recommendedName>
        <fullName evidence="1">VOC domain-containing protein</fullName>
    </recommendedName>
</protein>
<dbReference type="SUPFAM" id="SSF54593">
    <property type="entry name" value="Glyoxalase/Bleomycin resistance protein/Dihydroxybiphenyl dioxygenase"/>
    <property type="match status" value="1"/>
</dbReference>
<dbReference type="EMBL" id="RXOL01000001">
    <property type="protein sequence ID" value="RVQ68682.1"/>
    <property type="molecule type" value="Genomic_DNA"/>
</dbReference>
<keyword evidence="3" id="KW-1185">Reference proteome</keyword>
<dbReference type="OrthoDB" id="9792173at2"/>
<dbReference type="Proteomes" id="UP000283003">
    <property type="component" value="Unassembled WGS sequence"/>
</dbReference>
<name>A0A437GZB8_9SPHN</name>
<evidence type="ECO:0000259" key="1">
    <source>
        <dbReference type="PROSITE" id="PS51819"/>
    </source>
</evidence>
<sequence>MTDLSRQAPFGSRVEQLGYLVDDLDAAMAHWTGTLGAGPFFVLPERRFVELAHGGVACDEQMIAGVAMGQLGPVQIELIVPGGGPSTYHRFLGAGGRGLHHLGYIADDYVAARQEAVDGGLRIATEGRSQATRFCYIENEAALAEPCFELIEACDVINDVFAMVARAHAEWDGSEPVRYL</sequence>
<dbReference type="InterPro" id="IPR037523">
    <property type="entry name" value="VOC_core"/>
</dbReference>
<dbReference type="Gene3D" id="3.10.180.10">
    <property type="entry name" value="2,3-Dihydroxybiphenyl 1,2-Dioxygenase, domain 1"/>
    <property type="match status" value="1"/>
</dbReference>